<accession>A0A5R8MJ86</accession>
<gene>
    <name evidence="1" type="ORF">FEI13_05785</name>
</gene>
<proteinExistence type="predicted"/>
<sequence length="185" mass="21243">MELNEAREQLQFAREHLEHIRHIKNHPEFRKWWQAFRTCISTACNSVENKIIEMGYHNGSHILKPIIEARNKKETQYIIMARSAAFHKVDPISEVKPGWIKMSPGDQPNGIKQPDGSVIYQSHTLLEFKINHPQIMLLPVINRGEEYPAPSSINQGEEETLSATSLGQCAIEQIQEAINRIELLI</sequence>
<dbReference type="Proteomes" id="UP000306973">
    <property type="component" value="Unassembled WGS sequence"/>
</dbReference>
<evidence type="ECO:0000313" key="1">
    <source>
        <dbReference type="EMBL" id="TLF52041.1"/>
    </source>
</evidence>
<evidence type="ECO:0000313" key="2">
    <source>
        <dbReference type="Proteomes" id="UP000306973"/>
    </source>
</evidence>
<comment type="caution">
    <text evidence="1">The sequence shown here is derived from an EMBL/GenBank/DDBJ whole genome shotgun (WGS) entry which is preliminary data.</text>
</comment>
<reference evidence="1 2" key="1">
    <citation type="journal article" date="2007" name="Int. J. Syst. Evol. Microbiol.">
        <title>Halomonas saccharevitans sp. nov., Halomonas arcis sp. nov. and Halomonas subterranea sp. nov., halophilic bacteria isolated from hypersaline environments of China.</title>
        <authorList>
            <person name="Xu X.W."/>
            <person name="Wu Y.H."/>
            <person name="Zhou Z."/>
            <person name="Wang C.S."/>
            <person name="Zhou Y.G."/>
            <person name="Zhang H.B."/>
            <person name="Wang Y."/>
            <person name="Wu M."/>
        </authorList>
    </citation>
    <scope>NUCLEOTIDE SEQUENCE [LARGE SCALE GENOMIC DNA]</scope>
    <source>
        <strain evidence="1 2">TBZ3</strain>
    </source>
</reference>
<dbReference type="RefSeq" id="WP_138180302.1">
    <property type="nucleotide sequence ID" value="NZ_VBUI01000007.1"/>
</dbReference>
<name>A0A5R8MJ86_9GAMM</name>
<dbReference type="OrthoDB" id="6197496at2"/>
<organism evidence="1 2">
    <name type="scientific">Halomonas urmiana</name>
    <dbReference type="NCBI Taxonomy" id="490901"/>
    <lineage>
        <taxon>Bacteria</taxon>
        <taxon>Pseudomonadati</taxon>
        <taxon>Pseudomonadota</taxon>
        <taxon>Gammaproteobacteria</taxon>
        <taxon>Oceanospirillales</taxon>
        <taxon>Halomonadaceae</taxon>
        <taxon>Halomonas</taxon>
    </lineage>
</organism>
<dbReference type="AlphaFoldDB" id="A0A5R8MJ86"/>
<protein>
    <submittedName>
        <fullName evidence="1">Uncharacterized protein</fullName>
    </submittedName>
</protein>
<dbReference type="EMBL" id="VBUI01000007">
    <property type="protein sequence ID" value="TLF52041.1"/>
    <property type="molecule type" value="Genomic_DNA"/>
</dbReference>
<keyword evidence="2" id="KW-1185">Reference proteome</keyword>